<dbReference type="SUPFAM" id="SSF47240">
    <property type="entry name" value="Ferritin-like"/>
    <property type="match status" value="1"/>
</dbReference>
<organism evidence="1 2">
    <name type="scientific">Spirosoma taeanense</name>
    <dbReference type="NCBI Taxonomy" id="2735870"/>
    <lineage>
        <taxon>Bacteria</taxon>
        <taxon>Pseudomonadati</taxon>
        <taxon>Bacteroidota</taxon>
        <taxon>Cytophagia</taxon>
        <taxon>Cytophagales</taxon>
        <taxon>Cytophagaceae</taxon>
        <taxon>Spirosoma</taxon>
    </lineage>
</organism>
<accession>A0A6M5Y019</accession>
<evidence type="ECO:0000313" key="2">
    <source>
        <dbReference type="Proteomes" id="UP000502756"/>
    </source>
</evidence>
<dbReference type="KEGG" id="stae:HNV11_01460"/>
<dbReference type="EMBL" id="CP053435">
    <property type="protein sequence ID" value="QJW88138.1"/>
    <property type="molecule type" value="Genomic_DNA"/>
</dbReference>
<reference evidence="1 2" key="1">
    <citation type="submission" date="2020-05" db="EMBL/GenBank/DDBJ databases">
        <title>Genome sequencing of Spirosoma sp. TS118.</title>
        <authorList>
            <person name="Lee J.-H."/>
            <person name="Jeong S."/>
            <person name="Zhao L."/>
            <person name="Jung J.-H."/>
            <person name="Kim M.-K."/>
            <person name="Lim S."/>
        </authorList>
    </citation>
    <scope>NUCLEOTIDE SEQUENCE [LARGE SCALE GENOMIC DNA]</scope>
    <source>
        <strain evidence="1 2">TS118</strain>
    </source>
</reference>
<dbReference type="RefSeq" id="WP_171737971.1">
    <property type="nucleotide sequence ID" value="NZ_CP053435.1"/>
</dbReference>
<evidence type="ECO:0000313" key="1">
    <source>
        <dbReference type="EMBL" id="QJW88138.1"/>
    </source>
</evidence>
<name>A0A6M5Y019_9BACT</name>
<protein>
    <submittedName>
        <fullName evidence="1">Ferritin-like domain-containing protein</fullName>
    </submittedName>
</protein>
<dbReference type="Pfam" id="PF13668">
    <property type="entry name" value="Ferritin_2"/>
    <property type="match status" value="1"/>
</dbReference>
<dbReference type="AlphaFoldDB" id="A0A6M5Y019"/>
<proteinExistence type="predicted"/>
<gene>
    <name evidence="1" type="ORF">HNV11_01460</name>
</gene>
<keyword evidence="2" id="KW-1185">Reference proteome</keyword>
<dbReference type="Proteomes" id="UP000502756">
    <property type="component" value="Chromosome"/>
</dbReference>
<sequence>MNLQNILNEIEKVDADVYERLDHVTRRHVFQNFLKKAVLGAAPVAFGAILNKSYAQTNIVNDVLNFALTLEYLEAEFYNRGVASGLLTGEALTTFRQIQKHENSHVAVLKSALGGAAVMKPNFDFTAKGTYPDVFSNYRTFLTLSQAFEDTGVRAYKGQAPNLMSAPAVLQVALQIHSVEAMHAAKVRYLAGMKGWITSSMGAPAAVYADDAVVMQAGVNVASLTGMAPDRVSEAFDEPLSKEQVLAIVTPFLA</sequence>
<dbReference type="InterPro" id="IPR009078">
    <property type="entry name" value="Ferritin-like_SF"/>
</dbReference>